<comment type="similarity">
    <text evidence="1">Belongs to the class-I fumarase family.</text>
</comment>
<comment type="caution">
    <text evidence="8">The sequence shown here is derived from an EMBL/GenBank/DDBJ whole genome shotgun (WGS) entry which is preliminary data.</text>
</comment>
<dbReference type="NCBIfam" id="NF004885">
    <property type="entry name" value="PRK06246.1"/>
    <property type="match status" value="1"/>
</dbReference>
<dbReference type="GO" id="GO:0016829">
    <property type="term" value="F:lyase activity"/>
    <property type="evidence" value="ECO:0007669"/>
    <property type="project" value="UniProtKB-KW"/>
</dbReference>
<dbReference type="GO" id="GO:0046872">
    <property type="term" value="F:metal ion binding"/>
    <property type="evidence" value="ECO:0007669"/>
    <property type="project" value="UniProtKB-KW"/>
</dbReference>
<keyword evidence="3" id="KW-0479">Metal-binding</keyword>
<evidence type="ECO:0000313" key="9">
    <source>
        <dbReference type="Proteomes" id="UP000269499"/>
    </source>
</evidence>
<feature type="domain" description="Fe-S hydro-lyase tartrate dehydratase alpha-type catalytic" evidence="7">
    <location>
        <begin position="16"/>
        <end position="280"/>
    </location>
</feature>
<dbReference type="AlphaFoldDB" id="A0A497F6W5"/>
<gene>
    <name evidence="8" type="ORF">DRJ26_00920</name>
</gene>
<dbReference type="PANTHER" id="PTHR30389">
    <property type="entry name" value="FUMARATE HYDRATASE-RELATED"/>
    <property type="match status" value="1"/>
</dbReference>
<evidence type="ECO:0000256" key="4">
    <source>
        <dbReference type="ARBA" id="ARBA00023004"/>
    </source>
</evidence>
<accession>A0A497F6W5</accession>
<keyword evidence="5" id="KW-0411">Iron-sulfur</keyword>
<evidence type="ECO:0000256" key="3">
    <source>
        <dbReference type="ARBA" id="ARBA00022723"/>
    </source>
</evidence>
<evidence type="ECO:0000256" key="5">
    <source>
        <dbReference type="ARBA" id="ARBA00023014"/>
    </source>
</evidence>
<dbReference type="InterPro" id="IPR004646">
    <property type="entry name" value="Fe-S_hydro-lyase_TtdA-typ_cat"/>
</dbReference>
<keyword evidence="4" id="KW-0408">Iron</keyword>
<organism evidence="8 9">
    <name type="scientific">Thermoproteota archaeon</name>
    <dbReference type="NCBI Taxonomy" id="2056631"/>
    <lineage>
        <taxon>Archaea</taxon>
        <taxon>Thermoproteota</taxon>
    </lineage>
</organism>
<keyword evidence="6" id="KW-0456">Lyase</keyword>
<evidence type="ECO:0000256" key="6">
    <source>
        <dbReference type="ARBA" id="ARBA00023239"/>
    </source>
</evidence>
<protein>
    <submittedName>
        <fullName evidence="8">Fumarate hydratase</fullName>
    </submittedName>
</protein>
<dbReference type="PANTHER" id="PTHR30389:SF17">
    <property type="entry name" value="L(+)-TARTRATE DEHYDRATASE SUBUNIT ALPHA-RELATED"/>
    <property type="match status" value="1"/>
</dbReference>
<dbReference type="EMBL" id="QMRA01000008">
    <property type="protein sequence ID" value="RLE55335.1"/>
    <property type="molecule type" value="Genomic_DNA"/>
</dbReference>
<evidence type="ECO:0000256" key="2">
    <source>
        <dbReference type="ARBA" id="ARBA00022485"/>
    </source>
</evidence>
<evidence type="ECO:0000256" key="1">
    <source>
        <dbReference type="ARBA" id="ARBA00008876"/>
    </source>
</evidence>
<evidence type="ECO:0000313" key="8">
    <source>
        <dbReference type="EMBL" id="RLE55335.1"/>
    </source>
</evidence>
<dbReference type="Pfam" id="PF05681">
    <property type="entry name" value="Fumerase"/>
    <property type="match status" value="1"/>
</dbReference>
<name>A0A497F6W5_9CREN</name>
<reference evidence="8 9" key="1">
    <citation type="submission" date="2018-06" db="EMBL/GenBank/DDBJ databases">
        <title>Extensive metabolic versatility and redundancy in microbially diverse, dynamic hydrothermal sediments.</title>
        <authorList>
            <person name="Dombrowski N."/>
            <person name="Teske A."/>
            <person name="Baker B.J."/>
        </authorList>
    </citation>
    <scope>NUCLEOTIDE SEQUENCE [LARGE SCALE GENOMIC DNA]</scope>
    <source>
        <strain evidence="8">B20_G2</strain>
    </source>
</reference>
<evidence type="ECO:0000259" key="7">
    <source>
        <dbReference type="Pfam" id="PF05681"/>
    </source>
</evidence>
<proteinExistence type="inferred from homology"/>
<dbReference type="Proteomes" id="UP000269499">
    <property type="component" value="Unassembled WGS sequence"/>
</dbReference>
<keyword evidence="2" id="KW-0004">4Fe-4S</keyword>
<sequence>MTSDLAGIIERASIMLLKAATTILPPDVKEALIKAKEAEDNPLAKAQLEAILKNCEIAEKEGKPICQDTGLIIFYVKVGENFPIRGKLRDILKSATIKATSEVPLRPNAVDVLTKKNSGDNTGRYIPWIEWEILPDSDILEITAFPKGGGSEAPCAAKVFSPAQGLKYVKKFVVDAVAQAAAKPCPPVLIGLGIGGTIDIAMKLAKKALLRPIGVRSEVPELAKLEEELLELVNSLGIGPHGVGGKTTALTVNVDCAHRHPATFAAGLAFNCWAARRSKMKVYPNGEVEFITHKILNELWR</sequence>
<dbReference type="GO" id="GO:0051539">
    <property type="term" value="F:4 iron, 4 sulfur cluster binding"/>
    <property type="evidence" value="ECO:0007669"/>
    <property type="project" value="UniProtKB-KW"/>
</dbReference>
<dbReference type="InterPro" id="IPR051208">
    <property type="entry name" value="Class-I_Fumarase/Tartrate_DH"/>
</dbReference>
<dbReference type="NCBIfam" id="TIGR00722">
    <property type="entry name" value="ttdA_fumA_fumB"/>
    <property type="match status" value="1"/>
</dbReference>